<keyword evidence="4" id="KW-1185">Reference proteome</keyword>
<dbReference type="SMART" id="SM00422">
    <property type="entry name" value="HTH_MERR"/>
    <property type="match status" value="1"/>
</dbReference>
<dbReference type="EMBL" id="BAAAQM010000046">
    <property type="protein sequence ID" value="GAA1991834.1"/>
    <property type="molecule type" value="Genomic_DNA"/>
</dbReference>
<evidence type="ECO:0000256" key="1">
    <source>
        <dbReference type="ARBA" id="ARBA00023125"/>
    </source>
</evidence>
<dbReference type="Proteomes" id="UP001499854">
    <property type="component" value="Unassembled WGS sequence"/>
</dbReference>
<dbReference type="PANTHER" id="PTHR30204">
    <property type="entry name" value="REDOX-CYCLING DRUG-SENSING TRANSCRIPTIONAL ACTIVATOR SOXR"/>
    <property type="match status" value="1"/>
</dbReference>
<accession>A0ABN2SSK5</accession>
<evidence type="ECO:0000259" key="2">
    <source>
        <dbReference type="PROSITE" id="PS50937"/>
    </source>
</evidence>
<proteinExistence type="predicted"/>
<dbReference type="PANTHER" id="PTHR30204:SF98">
    <property type="entry name" value="HTH-TYPE TRANSCRIPTIONAL REGULATOR ADHR"/>
    <property type="match status" value="1"/>
</dbReference>
<dbReference type="SUPFAM" id="SSF46955">
    <property type="entry name" value="Putative DNA-binding domain"/>
    <property type="match status" value="1"/>
</dbReference>
<dbReference type="RefSeq" id="WP_344660906.1">
    <property type="nucleotide sequence ID" value="NZ_BAAAQM010000046.1"/>
</dbReference>
<organism evidence="3 4">
    <name type="scientific">Catenulispora subtropica</name>
    <dbReference type="NCBI Taxonomy" id="450798"/>
    <lineage>
        <taxon>Bacteria</taxon>
        <taxon>Bacillati</taxon>
        <taxon>Actinomycetota</taxon>
        <taxon>Actinomycetes</taxon>
        <taxon>Catenulisporales</taxon>
        <taxon>Catenulisporaceae</taxon>
        <taxon>Catenulispora</taxon>
    </lineage>
</organism>
<dbReference type="InterPro" id="IPR047057">
    <property type="entry name" value="MerR_fam"/>
</dbReference>
<evidence type="ECO:0000313" key="4">
    <source>
        <dbReference type="Proteomes" id="UP001499854"/>
    </source>
</evidence>
<dbReference type="PROSITE" id="PS50937">
    <property type="entry name" value="HTH_MERR_2"/>
    <property type="match status" value="1"/>
</dbReference>
<protein>
    <submittedName>
        <fullName evidence="3">MerR family transcriptional regulator</fullName>
    </submittedName>
</protein>
<comment type="caution">
    <text evidence="3">The sequence shown here is derived from an EMBL/GenBank/DDBJ whole genome shotgun (WGS) entry which is preliminary data.</text>
</comment>
<name>A0ABN2SSK5_9ACTN</name>
<dbReference type="CDD" id="cd01109">
    <property type="entry name" value="HTH_YyaN"/>
    <property type="match status" value="1"/>
</dbReference>
<dbReference type="Gene3D" id="1.10.1660.10">
    <property type="match status" value="1"/>
</dbReference>
<dbReference type="InterPro" id="IPR009061">
    <property type="entry name" value="DNA-bd_dom_put_sf"/>
</dbReference>
<evidence type="ECO:0000313" key="3">
    <source>
        <dbReference type="EMBL" id="GAA1991834.1"/>
    </source>
</evidence>
<dbReference type="Pfam" id="PF13411">
    <property type="entry name" value="MerR_1"/>
    <property type="match status" value="1"/>
</dbReference>
<feature type="domain" description="HTH merR-type" evidence="2">
    <location>
        <begin position="4"/>
        <end position="73"/>
    </location>
</feature>
<gene>
    <name evidence="3" type="ORF">GCM10009838_64250</name>
</gene>
<reference evidence="3 4" key="1">
    <citation type="journal article" date="2019" name="Int. J. Syst. Evol. Microbiol.">
        <title>The Global Catalogue of Microorganisms (GCM) 10K type strain sequencing project: providing services to taxonomists for standard genome sequencing and annotation.</title>
        <authorList>
            <consortium name="The Broad Institute Genomics Platform"/>
            <consortium name="The Broad Institute Genome Sequencing Center for Infectious Disease"/>
            <person name="Wu L."/>
            <person name="Ma J."/>
        </authorList>
    </citation>
    <scope>NUCLEOTIDE SEQUENCE [LARGE SCALE GENOMIC DNA]</scope>
    <source>
        <strain evidence="3 4">JCM 16013</strain>
    </source>
</reference>
<sequence length="130" mass="14564">MTETYSPAQTVEMSGFSLDTLRYYERIGLIEPVRRAAGGHRRYSDDDLGWLDMLRCLRGTGMPIAQMQSFAALAREGDDTVADRLALLEEHDAAVGAELARLLEQRGKIRAKIDYYRSSLAQQPAVCEPQ</sequence>
<keyword evidence="1" id="KW-0238">DNA-binding</keyword>
<dbReference type="InterPro" id="IPR000551">
    <property type="entry name" value="MerR-type_HTH_dom"/>
</dbReference>